<protein>
    <submittedName>
        <fullName evidence="1">Uncharacterized protein</fullName>
    </submittedName>
</protein>
<dbReference type="Proteomes" id="UP000694005">
    <property type="component" value="Chromosome A06"/>
</dbReference>
<accession>A0A8D9DCT8</accession>
<dbReference type="Gramene" id="A06p32530.2_BraZ1">
    <property type="protein sequence ID" value="A06p32530.2_BraZ1.CDS.1"/>
    <property type="gene ID" value="A06g32530.2_BraZ1"/>
</dbReference>
<evidence type="ECO:0000313" key="2">
    <source>
        <dbReference type="Proteomes" id="UP000694005"/>
    </source>
</evidence>
<reference evidence="1 2" key="1">
    <citation type="submission" date="2021-07" db="EMBL/GenBank/DDBJ databases">
        <authorList>
            <consortium name="Genoscope - CEA"/>
            <person name="William W."/>
        </authorList>
    </citation>
    <scope>NUCLEOTIDE SEQUENCE [LARGE SCALE GENOMIC DNA]</scope>
</reference>
<proteinExistence type="predicted"/>
<organism evidence="1 2">
    <name type="scientific">Brassica campestris</name>
    <name type="common">Field mustard</name>
    <dbReference type="NCBI Taxonomy" id="3711"/>
    <lineage>
        <taxon>Eukaryota</taxon>
        <taxon>Viridiplantae</taxon>
        <taxon>Streptophyta</taxon>
        <taxon>Embryophyta</taxon>
        <taxon>Tracheophyta</taxon>
        <taxon>Spermatophyta</taxon>
        <taxon>Magnoliopsida</taxon>
        <taxon>eudicotyledons</taxon>
        <taxon>Gunneridae</taxon>
        <taxon>Pentapetalae</taxon>
        <taxon>rosids</taxon>
        <taxon>malvids</taxon>
        <taxon>Brassicales</taxon>
        <taxon>Brassicaceae</taxon>
        <taxon>Brassiceae</taxon>
        <taxon>Brassica</taxon>
    </lineage>
</organism>
<sequence>MQPSHGQVMVEPFILSWSLRPSNVLFVLAICIMASTIEEWSFMAE</sequence>
<name>A0A8D9DCT8_BRACM</name>
<dbReference type="EMBL" id="LS974622">
    <property type="protein sequence ID" value="CAG7871013.1"/>
    <property type="molecule type" value="Genomic_DNA"/>
</dbReference>
<gene>
    <name evidence="1" type="ORF">BRAPAZ1V2_A06P32530.2</name>
</gene>
<evidence type="ECO:0000313" key="1">
    <source>
        <dbReference type="EMBL" id="CAG7871013.1"/>
    </source>
</evidence>
<dbReference type="AlphaFoldDB" id="A0A8D9DCT8"/>